<dbReference type="EMBL" id="MU858131">
    <property type="protein sequence ID" value="KAK4212268.1"/>
    <property type="molecule type" value="Genomic_DNA"/>
</dbReference>
<evidence type="ECO:0000313" key="2">
    <source>
        <dbReference type="EMBL" id="KAK4212268.1"/>
    </source>
</evidence>
<dbReference type="GO" id="GO:0005524">
    <property type="term" value="F:ATP binding"/>
    <property type="evidence" value="ECO:0007669"/>
    <property type="project" value="InterPro"/>
</dbReference>
<proteinExistence type="predicted"/>
<reference evidence="2" key="2">
    <citation type="submission" date="2023-05" db="EMBL/GenBank/DDBJ databases">
        <authorList>
            <consortium name="Lawrence Berkeley National Laboratory"/>
            <person name="Steindorff A."/>
            <person name="Hensen N."/>
            <person name="Bonometti L."/>
            <person name="Westerberg I."/>
            <person name="Brannstrom I.O."/>
            <person name="Guillou S."/>
            <person name="Cros-Aarteil S."/>
            <person name="Calhoun S."/>
            <person name="Haridas S."/>
            <person name="Kuo A."/>
            <person name="Mondo S."/>
            <person name="Pangilinan J."/>
            <person name="Riley R."/>
            <person name="Labutti K."/>
            <person name="Andreopoulos B."/>
            <person name="Lipzen A."/>
            <person name="Chen C."/>
            <person name="Yanf M."/>
            <person name="Daum C."/>
            <person name="Ng V."/>
            <person name="Clum A."/>
            <person name="Ohm R."/>
            <person name="Martin F."/>
            <person name="Silar P."/>
            <person name="Natvig D."/>
            <person name="Lalanne C."/>
            <person name="Gautier V."/>
            <person name="Ament-Velasquez S.L."/>
            <person name="Kruys A."/>
            <person name="Hutchinson M.I."/>
            <person name="Powell A.J."/>
            <person name="Barry K."/>
            <person name="Miller A.N."/>
            <person name="Grigoriev I.V."/>
            <person name="Debuchy R."/>
            <person name="Gladieux P."/>
            <person name="Thoren M.H."/>
            <person name="Johannesson H."/>
        </authorList>
    </citation>
    <scope>NUCLEOTIDE SEQUENCE</scope>
    <source>
        <strain evidence="2">PSN293</strain>
    </source>
</reference>
<dbReference type="InterPro" id="IPR011990">
    <property type="entry name" value="TPR-like_helical_dom_sf"/>
</dbReference>
<dbReference type="SMART" id="SM00220">
    <property type="entry name" value="S_TKc"/>
    <property type="match status" value="1"/>
</dbReference>
<dbReference type="InterPro" id="IPR036770">
    <property type="entry name" value="Ankyrin_rpt-contain_sf"/>
</dbReference>
<dbReference type="PANTHER" id="PTHR24359:SF1">
    <property type="entry name" value="INHIBITOR OF NUCLEAR FACTOR KAPPA-B KINASE EPSILON SUBUNIT HOMOLOG 1-RELATED"/>
    <property type="match status" value="1"/>
</dbReference>
<dbReference type="Gene3D" id="1.25.40.20">
    <property type="entry name" value="Ankyrin repeat-containing domain"/>
    <property type="match status" value="1"/>
</dbReference>
<dbReference type="InterPro" id="IPR006597">
    <property type="entry name" value="Sel1-like"/>
</dbReference>
<dbReference type="InterPro" id="IPR000719">
    <property type="entry name" value="Prot_kinase_dom"/>
</dbReference>
<dbReference type="PANTHER" id="PTHR24359">
    <property type="entry name" value="SERINE/THREONINE-PROTEIN KINASE SBK1"/>
    <property type="match status" value="1"/>
</dbReference>
<name>A0AAN6Y411_9PEZI</name>
<dbReference type="InterPro" id="IPR002110">
    <property type="entry name" value="Ankyrin_rpt"/>
</dbReference>
<dbReference type="Gene3D" id="1.10.510.10">
    <property type="entry name" value="Transferase(Phosphotransferase) domain 1"/>
    <property type="match status" value="1"/>
</dbReference>
<gene>
    <name evidence="2" type="ORF">QBC37DRAFT_288348</name>
</gene>
<evidence type="ECO:0000313" key="3">
    <source>
        <dbReference type="Proteomes" id="UP001301769"/>
    </source>
</evidence>
<reference evidence="2" key="1">
    <citation type="journal article" date="2023" name="Mol. Phylogenet. Evol.">
        <title>Genome-scale phylogeny and comparative genomics of the fungal order Sordariales.</title>
        <authorList>
            <person name="Hensen N."/>
            <person name="Bonometti L."/>
            <person name="Westerberg I."/>
            <person name="Brannstrom I.O."/>
            <person name="Guillou S."/>
            <person name="Cros-Aarteil S."/>
            <person name="Calhoun S."/>
            <person name="Haridas S."/>
            <person name="Kuo A."/>
            <person name="Mondo S."/>
            <person name="Pangilinan J."/>
            <person name="Riley R."/>
            <person name="LaButti K."/>
            <person name="Andreopoulos B."/>
            <person name="Lipzen A."/>
            <person name="Chen C."/>
            <person name="Yan M."/>
            <person name="Daum C."/>
            <person name="Ng V."/>
            <person name="Clum A."/>
            <person name="Steindorff A."/>
            <person name="Ohm R.A."/>
            <person name="Martin F."/>
            <person name="Silar P."/>
            <person name="Natvig D.O."/>
            <person name="Lalanne C."/>
            <person name="Gautier V."/>
            <person name="Ament-Velasquez S.L."/>
            <person name="Kruys A."/>
            <person name="Hutchinson M.I."/>
            <person name="Powell A.J."/>
            <person name="Barry K."/>
            <person name="Miller A.N."/>
            <person name="Grigoriev I.V."/>
            <person name="Debuchy R."/>
            <person name="Gladieux P."/>
            <person name="Hiltunen Thoren M."/>
            <person name="Johannesson H."/>
        </authorList>
    </citation>
    <scope>NUCLEOTIDE SEQUENCE</scope>
    <source>
        <strain evidence="2">PSN293</strain>
    </source>
</reference>
<dbReference type="InterPro" id="IPR011009">
    <property type="entry name" value="Kinase-like_dom_sf"/>
</dbReference>
<comment type="caution">
    <text evidence="2">The sequence shown here is derived from an EMBL/GenBank/DDBJ whole genome shotgun (WGS) entry which is preliminary data.</text>
</comment>
<keyword evidence="3" id="KW-1185">Reference proteome</keyword>
<dbReference type="SUPFAM" id="SSF48403">
    <property type="entry name" value="Ankyrin repeat"/>
    <property type="match status" value="1"/>
</dbReference>
<dbReference type="SMART" id="SM00671">
    <property type="entry name" value="SEL1"/>
    <property type="match status" value="1"/>
</dbReference>
<accession>A0AAN6Y411</accession>
<dbReference type="GO" id="GO:0004674">
    <property type="term" value="F:protein serine/threonine kinase activity"/>
    <property type="evidence" value="ECO:0007669"/>
    <property type="project" value="TreeGrafter"/>
</dbReference>
<dbReference type="InterPro" id="IPR008271">
    <property type="entry name" value="Ser/Thr_kinase_AS"/>
</dbReference>
<dbReference type="Gene3D" id="1.25.40.10">
    <property type="entry name" value="Tetratricopeptide repeat domain"/>
    <property type="match status" value="1"/>
</dbReference>
<dbReference type="SUPFAM" id="SSF81901">
    <property type="entry name" value="HCP-like"/>
    <property type="match status" value="1"/>
</dbReference>
<dbReference type="PROSITE" id="PS50011">
    <property type="entry name" value="PROTEIN_KINASE_DOM"/>
    <property type="match status" value="1"/>
</dbReference>
<protein>
    <recommendedName>
        <fullName evidence="1">Protein kinase domain-containing protein</fullName>
    </recommendedName>
</protein>
<organism evidence="2 3">
    <name type="scientific">Rhypophila decipiens</name>
    <dbReference type="NCBI Taxonomy" id="261697"/>
    <lineage>
        <taxon>Eukaryota</taxon>
        <taxon>Fungi</taxon>
        <taxon>Dikarya</taxon>
        <taxon>Ascomycota</taxon>
        <taxon>Pezizomycotina</taxon>
        <taxon>Sordariomycetes</taxon>
        <taxon>Sordariomycetidae</taxon>
        <taxon>Sordariales</taxon>
        <taxon>Naviculisporaceae</taxon>
        <taxon>Rhypophila</taxon>
    </lineage>
</organism>
<dbReference type="PROSITE" id="PS00108">
    <property type="entry name" value="PROTEIN_KINASE_ST"/>
    <property type="match status" value="1"/>
</dbReference>
<dbReference type="Pfam" id="PF00069">
    <property type="entry name" value="Pkinase"/>
    <property type="match status" value="1"/>
</dbReference>
<dbReference type="Pfam" id="PF00023">
    <property type="entry name" value="Ank"/>
    <property type="match status" value="1"/>
</dbReference>
<feature type="domain" description="Protein kinase" evidence="1">
    <location>
        <begin position="38"/>
        <end position="373"/>
    </location>
</feature>
<evidence type="ECO:0000259" key="1">
    <source>
        <dbReference type="PROSITE" id="PS50011"/>
    </source>
</evidence>
<dbReference type="AlphaFoldDB" id="A0AAN6Y411"/>
<sequence length="952" mass="105687">MSLGPGLETTHNERVQTHQKKTDFLDLISLVCEVYQGYDAEKLLPMEHFQRIFEMAEDSGHTCIVTTRQVTNQSHSLTSRGETKSTDNQVIIKRARLKKRENDSESTFREFIRELRVRSHPPLQNHPNIVNLRGVAWDFEDDEDMRPVPLLLEEFAPHRSLEAFWRQQELVQMPFTTKFRLCMDIGEGIKALHGCGIGHGDVKPANILIFPGPGIAERPETAAGEAVPFTAKLTDFGHSVFRSDEDPASLPVWTPLWSAPEVSQEQGVTSFEGIMAADVYSYGLVAASILVGRSVVSSGFKDLETSVDVSVAKSDDTLMDLVFDAVVEEDRFKADSDFDLGAIRTLLDCCLTKQASLRSLDECLQLIGNHELTHSSRGAFQPSSWEVKHITQPILGLVSSDTPLIGYHTLSRTSYLLKSKIVAELLESATEGAEARRPACSWELFICYFSGFGVEKDWLQAQQWLTKAAFLGVASAQAYYYRLHCAMDQDPLHSIRNHQLRSCLQDGSIPMDAAVTVGEWLAHAISSGCVDVVQELRHLDQLNGSTYLSRALERLRQSTGEVQGFGNEQNEILAAAVTGDVQQIQSALASNPAALANAVDISGNDALLLAAKFCNTDVLRFLLHQPGVKVNRCNKDQQTVLHFMSIFDAPDIQELVPLLVEKGADIGQEGTPTVVYSSEPPNFSLPSKCDALTNAILCRNMILFETLLSASHGPRCRLACWLCRGGARVRKMLAVASVLHSYEALELIERHLRLSGTNVMTWLECMQVKIWYRNELIPLHQTPFHGLLLRGMDLPKSFLRAVYHGSTYAAAVPKTLGIIIGGIQQQDHDLILYDMITASARHDAADSLDYLMKVSGRLIGGLTLSEYALKHSDNFYENPLFVSIRLGFRDVFSHLVGAGGHSGPSNLGLVVTKYPCQRSCCRTTKRKRHILNMTHSCLSVAVTADHRDTWFV</sequence>
<dbReference type="SUPFAM" id="SSF56112">
    <property type="entry name" value="Protein kinase-like (PK-like)"/>
    <property type="match status" value="1"/>
</dbReference>
<dbReference type="Proteomes" id="UP001301769">
    <property type="component" value="Unassembled WGS sequence"/>
</dbReference>